<dbReference type="EMBL" id="CCXY01000029">
    <property type="protein sequence ID" value="CEG11160.1"/>
    <property type="molecule type" value="Genomic_DNA"/>
</dbReference>
<dbReference type="AlphaFoldDB" id="A0A098E831"/>
<name>A0A098E831_9ZZZZ</name>
<evidence type="ECO:0008006" key="2">
    <source>
        <dbReference type="Google" id="ProtNLM"/>
    </source>
</evidence>
<accession>A0A098E831</accession>
<reference evidence="1" key="1">
    <citation type="submission" date="2014-09" db="EMBL/GenBank/DDBJ databases">
        <authorList>
            <person name="Probst J Alexander"/>
        </authorList>
    </citation>
    <scope>NUCLEOTIDE SEQUENCE</scope>
</reference>
<evidence type="ECO:0000313" key="1">
    <source>
        <dbReference type="EMBL" id="CEG11160.1"/>
    </source>
</evidence>
<organism evidence="1">
    <name type="scientific">groundwater metagenome</name>
    <dbReference type="NCBI Taxonomy" id="717931"/>
    <lineage>
        <taxon>unclassified sequences</taxon>
        <taxon>metagenomes</taxon>
        <taxon>ecological metagenomes</taxon>
    </lineage>
</organism>
<gene>
    <name evidence="1" type="ORF">MSIBF_A1240003</name>
</gene>
<protein>
    <recommendedName>
        <fullName evidence="2">IS1 transposase</fullName>
    </recommendedName>
</protein>
<sequence>MKCTHISVQKKICWIWIAVDRNGHKFINCEIGTRGTETGVLLWKKIEKKINEKNGKVCTDYWGPYESFVPKEKHIQQDVRELPKMNPCYCDNI</sequence>
<proteinExistence type="predicted"/>